<reference evidence="3" key="1">
    <citation type="submission" date="2020-03" db="EMBL/GenBank/DDBJ databases">
        <authorList>
            <person name="Weist P."/>
        </authorList>
    </citation>
    <scope>NUCLEOTIDE SEQUENCE</scope>
</reference>
<gene>
    <name evidence="3" type="ORF">PLEPLA_LOCUS7750</name>
</gene>
<protein>
    <recommendedName>
        <fullName evidence="2">Fibronectin type-III domain-containing protein</fullName>
    </recommendedName>
</protein>
<feature type="domain" description="Fibronectin type-III" evidence="2">
    <location>
        <begin position="516"/>
        <end position="600"/>
    </location>
</feature>
<dbReference type="Pfam" id="PF00041">
    <property type="entry name" value="fn3"/>
    <property type="match status" value="2"/>
</dbReference>
<accession>A0A9N7YD32</accession>
<proteinExistence type="predicted"/>
<evidence type="ECO:0000256" key="1">
    <source>
        <dbReference type="SAM" id="SignalP"/>
    </source>
</evidence>
<sequence>MGVMKWLTILVSLGICSQAVTASGVQLSVFSVTSKTAILRWTRVSGASSYKILVATKSSPSSIIAFSTFGPNTVMGSINSLSPNVNYVFSFQAQDQNQQILGNASVESSTAPERMEPIHTVKPKDSRTLMVDFSPSTGATQYVVRVKTSNGFFREDTVSSPPAEIQPLTPYTEYTLSIMAVNAGGSSQPSLPVTAKTVLPPPQPSASSLSNDSITVSWAPVAHAAQYTLSVYKFNSSTSMKYNTSSTNLTISDLDAGSLYVTRVYAWDIEGRKGDGSLYINQTTRSPTPSAVNVSVGMGSGVAELSVSWEVVSCGQVHIIQVTASNEGGSRTLSQPEVFITFPCPPEALALEEVTDGNCSLTWNTVPHADGYMAFIKRGEGGEEICNTSSSNCTFHCQCGYTYLVSVLAFNQAGSSPPGDRFNYTTLPCCPEGVSVSAVSTDTLEIMWTASRGAEMYQTRAADSSEVILCNDTAPVCALSDLQCDRAYSVVVTPCNDIRGCNRGCKAHTKDTAPCMPMNTMLNVKNSSCVGVSWTANNRAVNYTVSAVGDNGARYCTTTGSSCDLGDLPCGCTFEVSVIAHGVAGRSLPSYSETLETEPCCPVNLTVAQVTQAMTNVSWSQAKGAQSFISSLTSPRGHARCHTQDSHCLMGCITCGTNYTVTMEAFSHSGRQANCTYQGFSSSACCPSGVRLYRTAGNSMRLYWRSSGSSHSHQAEMVGGSNNYTCSASPGESSCDVGNVQCGDVYHVVVAPLAPGGSRVLFCAQRIYSVTCSDNNIGTVLYRGKRSVD</sequence>
<feature type="domain" description="Fibronectin type-III" evidence="2">
    <location>
        <begin position="345"/>
        <end position="429"/>
    </location>
</feature>
<dbReference type="Proteomes" id="UP001153269">
    <property type="component" value="Unassembled WGS sequence"/>
</dbReference>
<dbReference type="Gene3D" id="2.60.40.10">
    <property type="entry name" value="Immunoglobulins"/>
    <property type="match status" value="4"/>
</dbReference>
<evidence type="ECO:0000313" key="3">
    <source>
        <dbReference type="EMBL" id="CAB1419899.1"/>
    </source>
</evidence>
<dbReference type="InterPro" id="IPR013783">
    <property type="entry name" value="Ig-like_fold"/>
</dbReference>
<dbReference type="PANTHER" id="PTHR47135:SF1">
    <property type="entry name" value="FIBRONECTIN TYPE III DOMAIN-CONTAINING PROTEIN 7"/>
    <property type="match status" value="1"/>
</dbReference>
<feature type="domain" description="Fibronectin type-III" evidence="2">
    <location>
        <begin position="200"/>
        <end position="287"/>
    </location>
</feature>
<feature type="chain" id="PRO_5040505582" description="Fibronectin type-III domain-containing protein" evidence="1">
    <location>
        <begin position="23"/>
        <end position="789"/>
    </location>
</feature>
<dbReference type="PROSITE" id="PS50853">
    <property type="entry name" value="FN3"/>
    <property type="match status" value="4"/>
</dbReference>
<feature type="domain" description="Fibronectin type-III" evidence="2">
    <location>
        <begin position="111"/>
        <end position="198"/>
    </location>
</feature>
<dbReference type="SUPFAM" id="SSF49265">
    <property type="entry name" value="Fibronectin type III"/>
    <property type="match status" value="4"/>
</dbReference>
<dbReference type="EMBL" id="CADEAL010000419">
    <property type="protein sequence ID" value="CAB1419899.1"/>
    <property type="molecule type" value="Genomic_DNA"/>
</dbReference>
<dbReference type="InterPro" id="IPR003961">
    <property type="entry name" value="FN3_dom"/>
</dbReference>
<dbReference type="Gene3D" id="6.10.250.2590">
    <property type="match status" value="1"/>
</dbReference>
<evidence type="ECO:0000313" key="4">
    <source>
        <dbReference type="Proteomes" id="UP001153269"/>
    </source>
</evidence>
<dbReference type="CDD" id="cd00063">
    <property type="entry name" value="FN3"/>
    <property type="match status" value="3"/>
</dbReference>
<name>A0A9N7YD32_PLEPL</name>
<evidence type="ECO:0000259" key="2">
    <source>
        <dbReference type="PROSITE" id="PS50853"/>
    </source>
</evidence>
<dbReference type="InterPro" id="IPR036116">
    <property type="entry name" value="FN3_sf"/>
</dbReference>
<dbReference type="PANTHER" id="PTHR47135">
    <property type="entry name" value="FIBRONECTIN TYPE III DOMAIN-CONTAINING PROTEIN 7"/>
    <property type="match status" value="1"/>
</dbReference>
<keyword evidence="4" id="KW-1185">Reference proteome</keyword>
<dbReference type="AlphaFoldDB" id="A0A9N7YD32"/>
<organism evidence="3 4">
    <name type="scientific">Pleuronectes platessa</name>
    <name type="common">European plaice</name>
    <dbReference type="NCBI Taxonomy" id="8262"/>
    <lineage>
        <taxon>Eukaryota</taxon>
        <taxon>Metazoa</taxon>
        <taxon>Chordata</taxon>
        <taxon>Craniata</taxon>
        <taxon>Vertebrata</taxon>
        <taxon>Euteleostomi</taxon>
        <taxon>Actinopterygii</taxon>
        <taxon>Neopterygii</taxon>
        <taxon>Teleostei</taxon>
        <taxon>Neoteleostei</taxon>
        <taxon>Acanthomorphata</taxon>
        <taxon>Carangaria</taxon>
        <taxon>Pleuronectiformes</taxon>
        <taxon>Pleuronectoidei</taxon>
        <taxon>Pleuronectidae</taxon>
        <taxon>Pleuronectes</taxon>
    </lineage>
</organism>
<keyword evidence="1" id="KW-0732">Signal</keyword>
<comment type="caution">
    <text evidence="3">The sequence shown here is derived from an EMBL/GenBank/DDBJ whole genome shotgun (WGS) entry which is preliminary data.</text>
</comment>
<dbReference type="SMART" id="SM00060">
    <property type="entry name" value="FN3"/>
    <property type="match status" value="7"/>
</dbReference>
<feature type="signal peptide" evidence="1">
    <location>
        <begin position="1"/>
        <end position="22"/>
    </location>
</feature>